<reference evidence="2 3" key="1">
    <citation type="submission" date="2019-09" db="EMBL/GenBank/DDBJ databases">
        <authorList>
            <consortium name="DOE Joint Genome Institute"/>
            <person name="Mondo S.J."/>
            <person name="Navarro-Mendoza M.I."/>
            <person name="Perez-Arques C."/>
            <person name="Panchal S."/>
            <person name="Nicolas F.E."/>
            <person name="Ganguly P."/>
            <person name="Pangilinan J."/>
            <person name="Grigoriev I."/>
            <person name="Heitman J."/>
            <person name="Sanya K."/>
            <person name="Garre V."/>
        </authorList>
    </citation>
    <scope>NUCLEOTIDE SEQUENCE [LARGE SCALE GENOMIC DNA]</scope>
    <source>
        <strain evidence="2 3">MU402</strain>
    </source>
</reference>
<protein>
    <submittedName>
        <fullName evidence="2">Serine-threonine protein kinase 19-domain-containing protein</fullName>
    </submittedName>
</protein>
<evidence type="ECO:0000313" key="2">
    <source>
        <dbReference type="EMBL" id="KAF1806150.1"/>
    </source>
</evidence>
<comment type="similarity">
    <text evidence="1">Belongs to the STK19 family.</text>
</comment>
<dbReference type="EMBL" id="JAAECE010000001">
    <property type="protein sequence ID" value="KAF1806150.1"/>
    <property type="molecule type" value="Genomic_DNA"/>
</dbReference>
<dbReference type="GO" id="GO:0046579">
    <property type="term" value="P:positive regulation of Ras protein signal transduction"/>
    <property type="evidence" value="ECO:0007669"/>
    <property type="project" value="TreeGrafter"/>
</dbReference>
<evidence type="ECO:0000256" key="1">
    <source>
        <dbReference type="ARBA" id="ARBA00093458"/>
    </source>
</evidence>
<dbReference type="Pfam" id="PF10494">
    <property type="entry name" value="Stk19"/>
    <property type="match status" value="1"/>
</dbReference>
<sequence>MYARKRRIEAEQKLYNIQQGKIQKPDVYGTSRKKPPMVKHHDSDDEFFGEDVNDDNIVMNSDAVSAAEYLIKINPKSSIPICFVHQIYSILPNNNTVTDRELQQALTSGTWRRFHIIGALDDEYILMKTSDYCNMIDHAKQRCPPEVDASIYGKYTCVQQRESTYRCGTCIDTFKNTVTHDKKLNQVSVTKQALMEACSFTEQHISQLVSSGLLIPHHIQMDVYWFSIHNQGSFMSSLSNGRLQILRILKRRNTKDIMEKLLKQKKLNKSSFSIEFLMHDLIGSGRVEK</sequence>
<dbReference type="PANTHER" id="PTHR15243:SF0">
    <property type="entry name" value="SERINE_THREONINE-PROTEIN KINASE 19"/>
    <property type="match status" value="1"/>
</dbReference>
<evidence type="ECO:0000313" key="3">
    <source>
        <dbReference type="Proteomes" id="UP000469890"/>
    </source>
</evidence>
<organism evidence="2 3">
    <name type="scientific">Mucor circinelloides f. lusitanicus</name>
    <name type="common">Mucor racemosus var. lusitanicus</name>
    <dbReference type="NCBI Taxonomy" id="29924"/>
    <lineage>
        <taxon>Eukaryota</taxon>
        <taxon>Fungi</taxon>
        <taxon>Fungi incertae sedis</taxon>
        <taxon>Mucoromycota</taxon>
        <taxon>Mucoromycotina</taxon>
        <taxon>Mucoromycetes</taxon>
        <taxon>Mucorales</taxon>
        <taxon>Mucorineae</taxon>
        <taxon>Mucoraceae</taxon>
        <taxon>Mucor</taxon>
    </lineage>
</organism>
<keyword evidence="2" id="KW-0808">Transferase</keyword>
<comment type="caution">
    <text evidence="2">The sequence shown here is derived from an EMBL/GenBank/DDBJ whole genome shotgun (WGS) entry which is preliminary data.</text>
</comment>
<proteinExistence type="inferred from homology"/>
<dbReference type="GO" id="GO:0016301">
    <property type="term" value="F:kinase activity"/>
    <property type="evidence" value="ECO:0007669"/>
    <property type="project" value="UniProtKB-KW"/>
</dbReference>
<dbReference type="AlphaFoldDB" id="A0A8H4F630"/>
<accession>A0A8H4F630</accession>
<dbReference type="PANTHER" id="PTHR15243">
    <property type="entry name" value="SERINE/THREONINE-PROTEIN KINASE 19"/>
    <property type="match status" value="1"/>
</dbReference>
<gene>
    <name evidence="2" type="ORF">FB192DRAFT_1270735</name>
</gene>
<dbReference type="InterPro" id="IPR018865">
    <property type="entry name" value="STK19-like"/>
</dbReference>
<dbReference type="Proteomes" id="UP000469890">
    <property type="component" value="Unassembled WGS sequence"/>
</dbReference>
<keyword evidence="2" id="KW-0418">Kinase</keyword>
<name>A0A8H4F630_MUCCL</name>